<reference evidence="3 4" key="1">
    <citation type="submission" date="2019-04" db="EMBL/GenBank/DDBJ databases">
        <authorList>
            <person name="Van Vliet M D."/>
        </authorList>
    </citation>
    <scope>NUCLEOTIDE SEQUENCE [LARGE SCALE GENOMIC DNA]</scope>
    <source>
        <strain evidence="3 4">F21</strain>
    </source>
</reference>
<dbReference type="GO" id="GO:0005975">
    <property type="term" value="P:carbohydrate metabolic process"/>
    <property type="evidence" value="ECO:0007669"/>
    <property type="project" value="InterPro"/>
</dbReference>
<dbReference type="Proteomes" id="UP000346198">
    <property type="component" value="Unassembled WGS sequence"/>
</dbReference>
<evidence type="ECO:0000259" key="1">
    <source>
        <dbReference type="Pfam" id="PF21307"/>
    </source>
</evidence>
<feature type="domain" description="Glycosyl hydrolase family 95 catalytic" evidence="2">
    <location>
        <begin position="346"/>
        <end position="629"/>
    </location>
</feature>
<dbReference type="SUPFAM" id="SSF48208">
    <property type="entry name" value="Six-hairpin glycosidases"/>
    <property type="match status" value="1"/>
</dbReference>
<dbReference type="AlphaFoldDB" id="A0A6C2UH53"/>
<dbReference type="InterPro" id="IPR008928">
    <property type="entry name" value="6-hairpin_glycosidase_sf"/>
</dbReference>
<dbReference type="PANTHER" id="PTHR31084:SF0">
    <property type="entry name" value="ALPHA-L-FUCOSIDASE 2"/>
    <property type="match status" value="1"/>
</dbReference>
<protein>
    <recommendedName>
        <fullName evidence="5">Glycosyl hydrolase family 95 N-terminal domain-containing protein</fullName>
    </recommendedName>
</protein>
<dbReference type="PROSITE" id="PS51257">
    <property type="entry name" value="PROKAR_LIPOPROTEIN"/>
    <property type="match status" value="1"/>
</dbReference>
<dbReference type="Gene3D" id="1.50.10.10">
    <property type="match status" value="1"/>
</dbReference>
<evidence type="ECO:0008006" key="5">
    <source>
        <dbReference type="Google" id="ProtNLM"/>
    </source>
</evidence>
<dbReference type="InterPro" id="IPR012341">
    <property type="entry name" value="6hp_glycosidase-like_sf"/>
</dbReference>
<dbReference type="Pfam" id="PF22124">
    <property type="entry name" value="Glyco_hydro_95_cat"/>
    <property type="match status" value="1"/>
</dbReference>
<keyword evidence="4" id="KW-1185">Reference proteome</keyword>
<feature type="domain" description="Alpha fucosidase A-like C-terminal" evidence="1">
    <location>
        <begin position="672"/>
        <end position="737"/>
    </location>
</feature>
<evidence type="ECO:0000259" key="2">
    <source>
        <dbReference type="Pfam" id="PF22124"/>
    </source>
</evidence>
<dbReference type="PANTHER" id="PTHR31084">
    <property type="entry name" value="ALPHA-L-FUCOSIDASE 2"/>
    <property type="match status" value="1"/>
</dbReference>
<dbReference type="RefSeq" id="WP_136060143.1">
    <property type="nucleotide sequence ID" value="NZ_CAAHFH010000001.1"/>
</dbReference>
<evidence type="ECO:0000313" key="3">
    <source>
        <dbReference type="EMBL" id="VGO18684.1"/>
    </source>
</evidence>
<name>A0A6C2UH53_9BACT</name>
<organism evidence="3 4">
    <name type="scientific">Pontiella sulfatireligans</name>
    <dbReference type="NCBI Taxonomy" id="2750658"/>
    <lineage>
        <taxon>Bacteria</taxon>
        <taxon>Pseudomonadati</taxon>
        <taxon>Kiritimatiellota</taxon>
        <taxon>Kiritimatiellia</taxon>
        <taxon>Kiritimatiellales</taxon>
        <taxon>Pontiellaceae</taxon>
        <taxon>Pontiella</taxon>
    </lineage>
</organism>
<proteinExistence type="predicted"/>
<evidence type="ECO:0000313" key="4">
    <source>
        <dbReference type="Proteomes" id="UP000346198"/>
    </source>
</evidence>
<sequence>MKIAIHHIVLASVAVCCSGFACGIFDPVLLANFKEPQKPDINWTLFMAEQDLVWEGDVGDAWGDAAFVANGLTGASIYRKPGDEWILQWELGRTDVAAEFHIPSIDWSIPRVPIGSIILNPVGKVKKANMRLDIWNAEARGRIDSDKGRIYWRSFVERESNVMVVESRATGGEKGLTLGMAEQWGISPRIITTQTDPATLPAGELPPKPHREMRGDVTVIIQPLTQHGAHATAFVNVPGEKGRNTFLLAVGKAYEPEKPQAENIELAVKEAVESVQRARTEGIPALEKRHREWWHNYMQRSFVEIEGDDFWEQFYWLQIYKFGGAARPELPIMIDNMGPWFTQCGWPGTWWNLNIQLSNLPSFTANQLEQGSYFTHMIDAYDAKGTFNSANNPDAITWTRTSTYNMIRREGGDTYELGNFTWALQHYWRFWKYSMDEATGRKLFALLKKNINYYFDVMTIDADGTIHLPPQVSPEYNFKDEPEVRGWAMNRPGLLADTNYSLQLFQWGLQTLLEMNEKLAMNDPASKDWKSTLENLRPLPVNENGLMVSDTHGFDISHRHYSHLMALYPLHTINPDQGAEAEALFRKSVERWLSLPDVLAAYSFTGSAAMFATLGDGERALTQLDGMVTAQGLGMEPGKRAIKPNSMYAEDGGPVIETPLAVVESMNYMFLQSWGDVLRIFPAMPDRWSDETVFHKLRTEGAFLVSAEWSEGMTQWILIESLAGEPCIIQTDMSEFKSDLDIDIQPLEGPQGKKRWTFDLKKGDCILLKRKKD</sequence>
<accession>A0A6C2UH53</accession>
<dbReference type="InterPro" id="IPR049053">
    <property type="entry name" value="AFCA-like_C"/>
</dbReference>
<dbReference type="InterPro" id="IPR054363">
    <property type="entry name" value="GH95_cat"/>
</dbReference>
<gene>
    <name evidence="3" type="ORF">SCARR_00737</name>
</gene>
<dbReference type="Pfam" id="PF21307">
    <property type="entry name" value="Glyco_hydro_95_C"/>
    <property type="match status" value="1"/>
</dbReference>
<dbReference type="GO" id="GO:0004560">
    <property type="term" value="F:alpha-L-fucosidase activity"/>
    <property type="evidence" value="ECO:0007669"/>
    <property type="project" value="TreeGrafter"/>
</dbReference>
<dbReference type="EMBL" id="CAAHFH010000001">
    <property type="protein sequence ID" value="VGO18684.1"/>
    <property type="molecule type" value="Genomic_DNA"/>
</dbReference>